<dbReference type="InterPro" id="IPR001433">
    <property type="entry name" value="OxRdtase_FAD/NAD-bd"/>
</dbReference>
<evidence type="ECO:0000259" key="10">
    <source>
        <dbReference type="Pfam" id="PF00111"/>
    </source>
</evidence>
<accession>A0A6C1KJ35</accession>
<dbReference type="InterPro" id="IPR012675">
    <property type="entry name" value="Beta-grasp_dom_sf"/>
</dbReference>
<dbReference type="InterPro" id="IPR001041">
    <property type="entry name" value="2Fe-2S_ferredoxin-type"/>
</dbReference>
<dbReference type="Pfam" id="PF00175">
    <property type="entry name" value="NAD_binding_1"/>
    <property type="match status" value="1"/>
</dbReference>
<dbReference type="GO" id="GO:0016491">
    <property type="term" value="F:oxidoreductase activity"/>
    <property type="evidence" value="ECO:0007669"/>
    <property type="project" value="UniProtKB-KW"/>
</dbReference>
<keyword evidence="2" id="KW-0285">Flavoprotein</keyword>
<evidence type="ECO:0000256" key="5">
    <source>
        <dbReference type="ARBA" id="ARBA00022827"/>
    </source>
</evidence>
<evidence type="ECO:0000256" key="9">
    <source>
        <dbReference type="SAM" id="MobiDB-lite"/>
    </source>
</evidence>
<sequence>MPLALRLDHAGGERAHVRRRAAHWSSYRRRALRQGPPGGHPDAGAGVGGDRWRSPAGQTGDEVLIEAPSGVFTPPVDGARPVPLIANGIGITPFVWYPEAVAAAPSGRAAPIYLLHGCRGRHDHPLSDRVDRLARNIAGLRRITAYSRPEAHDLEAQRFDVEGRIDIDALRAGGLLPYVTPGRPLASICGSAGFIAAMQGALARWGLPRFDIFTEALFLRGGSAPALEALRHHHRRHRAILWMAPAPGSILDAALTAGGALRSGCRVGQCESCIVEVHEVQFAHRVPFEGDPGSCRACQAVPLTDLTIAP</sequence>
<dbReference type="CDD" id="cd00207">
    <property type="entry name" value="fer2"/>
    <property type="match status" value="1"/>
</dbReference>
<reference evidence="12 13" key="1">
    <citation type="submission" date="2019-05" db="EMBL/GenBank/DDBJ databases">
        <authorList>
            <person name="Zhou X."/>
        </authorList>
    </citation>
    <scope>NUCLEOTIDE SEQUENCE [LARGE SCALE GENOMIC DNA]</scope>
    <source>
        <strain evidence="12 13">DSM 432</strain>
    </source>
</reference>
<dbReference type="PANTHER" id="PTHR47354:SF8">
    <property type="entry name" value="1,2-PHENYLACETYL-COA EPOXIDASE, SUBUNIT E"/>
    <property type="match status" value="1"/>
</dbReference>
<dbReference type="GO" id="GO:0046872">
    <property type="term" value="F:metal ion binding"/>
    <property type="evidence" value="ECO:0007669"/>
    <property type="project" value="UniProtKB-KW"/>
</dbReference>
<feature type="domain" description="2Fe-2S ferredoxin-type" evidence="10">
    <location>
        <begin position="244"/>
        <end position="302"/>
    </location>
</feature>
<dbReference type="GO" id="GO:0051537">
    <property type="term" value="F:2 iron, 2 sulfur cluster binding"/>
    <property type="evidence" value="ECO:0007669"/>
    <property type="project" value="UniProtKB-KW"/>
</dbReference>
<dbReference type="SUPFAM" id="SSF54292">
    <property type="entry name" value="2Fe-2S ferredoxin-like"/>
    <property type="match status" value="1"/>
</dbReference>
<dbReference type="Gene3D" id="3.40.50.80">
    <property type="entry name" value="Nucleotide-binding domain of ferredoxin-NADP reductase (FNR) module"/>
    <property type="match status" value="1"/>
</dbReference>
<evidence type="ECO:0000256" key="8">
    <source>
        <dbReference type="ARBA" id="ARBA00023014"/>
    </source>
</evidence>
<keyword evidence="8" id="KW-0411">Iron-sulfur</keyword>
<evidence type="ECO:0000256" key="2">
    <source>
        <dbReference type="ARBA" id="ARBA00022630"/>
    </source>
</evidence>
<dbReference type="PANTHER" id="PTHR47354">
    <property type="entry name" value="NADH OXIDOREDUCTASE HCR"/>
    <property type="match status" value="1"/>
</dbReference>
<dbReference type="Proteomes" id="UP000305131">
    <property type="component" value="Unassembled WGS sequence"/>
</dbReference>
<evidence type="ECO:0000259" key="11">
    <source>
        <dbReference type="Pfam" id="PF00175"/>
    </source>
</evidence>
<dbReference type="OrthoDB" id="9792185at2"/>
<keyword evidence="4" id="KW-0479">Metal-binding</keyword>
<evidence type="ECO:0000313" key="12">
    <source>
        <dbReference type="EMBL" id="TLX44299.1"/>
    </source>
</evidence>
<evidence type="ECO:0000256" key="6">
    <source>
        <dbReference type="ARBA" id="ARBA00023002"/>
    </source>
</evidence>
<evidence type="ECO:0000256" key="7">
    <source>
        <dbReference type="ARBA" id="ARBA00023004"/>
    </source>
</evidence>
<comment type="caution">
    <text evidence="12">The sequence shown here is derived from an EMBL/GenBank/DDBJ whole genome shotgun (WGS) entry which is preliminary data.</text>
</comment>
<feature type="domain" description="Oxidoreductase FAD/NAD(P)-binding" evidence="11">
    <location>
        <begin position="84"/>
        <end position="199"/>
    </location>
</feature>
<keyword evidence="5" id="KW-0274">FAD</keyword>
<protein>
    <submittedName>
        <fullName evidence="12">Iron-sulfur cluster-binding domain-containing protein</fullName>
    </submittedName>
</protein>
<dbReference type="InterPro" id="IPR039261">
    <property type="entry name" value="FNR_nucleotide-bd"/>
</dbReference>
<dbReference type="Gene3D" id="3.10.20.30">
    <property type="match status" value="1"/>
</dbReference>
<evidence type="ECO:0000256" key="1">
    <source>
        <dbReference type="ARBA" id="ARBA00001974"/>
    </source>
</evidence>
<evidence type="ECO:0000256" key="3">
    <source>
        <dbReference type="ARBA" id="ARBA00022714"/>
    </source>
</evidence>
<comment type="cofactor">
    <cofactor evidence="1">
        <name>FAD</name>
        <dbReference type="ChEBI" id="CHEBI:57692"/>
    </cofactor>
</comment>
<dbReference type="Pfam" id="PF00111">
    <property type="entry name" value="Fer2"/>
    <property type="match status" value="1"/>
</dbReference>
<name>A0A6C1KJ35_XANAU</name>
<proteinExistence type="predicted"/>
<organism evidence="12 13">
    <name type="scientific">Xanthobacter autotrophicus</name>
    <dbReference type="NCBI Taxonomy" id="280"/>
    <lineage>
        <taxon>Bacteria</taxon>
        <taxon>Pseudomonadati</taxon>
        <taxon>Pseudomonadota</taxon>
        <taxon>Alphaproteobacteria</taxon>
        <taxon>Hyphomicrobiales</taxon>
        <taxon>Xanthobacteraceae</taxon>
        <taxon>Xanthobacter</taxon>
    </lineage>
</organism>
<dbReference type="GO" id="GO:0050660">
    <property type="term" value="F:flavin adenine dinucleotide binding"/>
    <property type="evidence" value="ECO:0007669"/>
    <property type="project" value="TreeGrafter"/>
</dbReference>
<evidence type="ECO:0000313" key="13">
    <source>
        <dbReference type="Proteomes" id="UP000305131"/>
    </source>
</evidence>
<gene>
    <name evidence="12" type="ORF">FBQ73_03595</name>
</gene>
<dbReference type="InterPro" id="IPR050415">
    <property type="entry name" value="MRET"/>
</dbReference>
<dbReference type="SUPFAM" id="SSF52343">
    <property type="entry name" value="Ferredoxin reductase-like, C-terminal NADP-linked domain"/>
    <property type="match status" value="1"/>
</dbReference>
<feature type="region of interest" description="Disordered" evidence="9">
    <location>
        <begin position="26"/>
        <end position="57"/>
    </location>
</feature>
<dbReference type="EMBL" id="VAUP01000010">
    <property type="protein sequence ID" value="TLX44299.1"/>
    <property type="molecule type" value="Genomic_DNA"/>
</dbReference>
<keyword evidence="3" id="KW-0001">2Fe-2S</keyword>
<evidence type="ECO:0000256" key="4">
    <source>
        <dbReference type="ARBA" id="ARBA00022723"/>
    </source>
</evidence>
<keyword evidence="6" id="KW-0560">Oxidoreductase</keyword>
<dbReference type="AlphaFoldDB" id="A0A6C1KJ35"/>
<keyword evidence="7" id="KW-0408">Iron</keyword>
<dbReference type="InterPro" id="IPR036010">
    <property type="entry name" value="2Fe-2S_ferredoxin-like_sf"/>
</dbReference>